<dbReference type="EMBL" id="AKWO02000090">
    <property type="protein sequence ID" value="EMF98208.1"/>
    <property type="molecule type" value="Genomic_DNA"/>
</dbReference>
<evidence type="ECO:0000313" key="2">
    <source>
        <dbReference type="Proteomes" id="UP000011783"/>
    </source>
</evidence>
<proteinExistence type="predicted"/>
<comment type="caution">
    <text evidence="1">The sequence shown here is derived from an EMBL/GenBank/DDBJ whole genome shotgun (WGS) entry which is preliminary data.</text>
</comment>
<name>M3GTR0_LEPBO</name>
<protein>
    <submittedName>
        <fullName evidence="1">Uncharacterized protein</fullName>
    </submittedName>
</protein>
<dbReference type="Proteomes" id="UP000011783">
    <property type="component" value="Unassembled WGS sequence"/>
</dbReference>
<evidence type="ECO:0000313" key="1">
    <source>
        <dbReference type="EMBL" id="EMF98208.1"/>
    </source>
</evidence>
<dbReference type="BioCyc" id="LBOR1193007:G11KN-1226-MONOMER"/>
<organism evidence="1 2">
    <name type="scientific">Leptospira borgpetersenii str. 200701203</name>
    <dbReference type="NCBI Taxonomy" id="1193007"/>
    <lineage>
        <taxon>Bacteria</taxon>
        <taxon>Pseudomonadati</taxon>
        <taxon>Spirochaetota</taxon>
        <taxon>Spirochaetia</taxon>
        <taxon>Leptospirales</taxon>
        <taxon>Leptospiraceae</taxon>
        <taxon>Leptospira</taxon>
    </lineage>
</organism>
<dbReference type="AlphaFoldDB" id="M3GTR0"/>
<sequence>MFESIAQEYSEKNTNTSKIPLMIPITFSIKRKLKNFRNFGTVESNF</sequence>
<reference evidence="1 2" key="1">
    <citation type="submission" date="2013-01" db="EMBL/GenBank/DDBJ databases">
        <authorList>
            <person name="Harkins D.M."/>
            <person name="Durkin A.S."/>
            <person name="Brinkac L.M."/>
            <person name="Haft D.H."/>
            <person name="Selengut J.D."/>
            <person name="Sanka R."/>
            <person name="DePew J."/>
            <person name="Purushe J."/>
            <person name="Picardeau M."/>
            <person name="Werts C."/>
            <person name="Goarant C."/>
            <person name="Vinetz J.M."/>
            <person name="Sutton G.G."/>
            <person name="Nierman W.C."/>
            <person name="Fouts D.E."/>
        </authorList>
    </citation>
    <scope>NUCLEOTIDE SEQUENCE [LARGE SCALE GENOMIC DNA]</scope>
    <source>
        <strain evidence="1 2">200701203</strain>
    </source>
</reference>
<accession>M3GTR0</accession>
<gene>
    <name evidence="1" type="ORF">LEP1GSC123_1795</name>
</gene>